<feature type="domain" description="Bacterial bifunctional deaminase-reductase C-terminal" evidence="5">
    <location>
        <begin position="163"/>
        <end position="238"/>
    </location>
</feature>
<organism evidence="6 7">
    <name type="scientific">Bifidobacterium oedipodis</name>
    <dbReference type="NCBI Taxonomy" id="2675322"/>
    <lineage>
        <taxon>Bacteria</taxon>
        <taxon>Bacillati</taxon>
        <taxon>Actinomycetota</taxon>
        <taxon>Actinomycetes</taxon>
        <taxon>Bifidobacteriales</taxon>
        <taxon>Bifidobacteriaceae</taxon>
        <taxon>Bifidobacterium</taxon>
    </lineage>
</organism>
<protein>
    <submittedName>
        <fullName evidence="6">5-amino-6-(5-phosphoribosylamino)uracil reductase</fullName>
    </submittedName>
</protein>
<keyword evidence="3" id="KW-0560">Oxidoreductase</keyword>
<dbReference type="EMBL" id="JAAIII010000001">
    <property type="protein sequence ID" value="NMM93185.1"/>
    <property type="molecule type" value="Genomic_DNA"/>
</dbReference>
<dbReference type="Proteomes" id="UP000532194">
    <property type="component" value="Unassembled WGS sequence"/>
</dbReference>
<reference evidence="6 7" key="1">
    <citation type="submission" date="2020-02" db="EMBL/GenBank/DDBJ databases">
        <title>Characterization of phylogenetic diversity of novel bifidobacterial species isolated in Czech ZOOs.</title>
        <authorList>
            <person name="Lugli G.A."/>
            <person name="Vera N.B."/>
            <person name="Ventura M."/>
        </authorList>
    </citation>
    <scope>NUCLEOTIDE SEQUENCE [LARGE SCALE GENOMIC DNA]</scope>
    <source>
        <strain evidence="6 7">DSM 109957</strain>
    </source>
</reference>
<evidence type="ECO:0000256" key="4">
    <source>
        <dbReference type="SAM" id="MobiDB-lite"/>
    </source>
</evidence>
<feature type="region of interest" description="Disordered" evidence="4">
    <location>
        <begin position="1"/>
        <end position="26"/>
    </location>
</feature>
<dbReference type="PANTHER" id="PTHR38011:SF7">
    <property type="entry name" value="2,5-DIAMINO-6-RIBOSYLAMINO-4(3H)-PYRIMIDINONE 5'-PHOSPHATE REDUCTASE"/>
    <property type="match status" value="1"/>
</dbReference>
<dbReference type="Gene3D" id="3.40.430.10">
    <property type="entry name" value="Dihydrofolate Reductase, subunit A"/>
    <property type="match status" value="1"/>
</dbReference>
<keyword evidence="2" id="KW-0521">NADP</keyword>
<name>A0A7Y0EMV2_9BIFI</name>
<dbReference type="InterPro" id="IPR024072">
    <property type="entry name" value="DHFR-like_dom_sf"/>
</dbReference>
<dbReference type="GO" id="GO:0009231">
    <property type="term" value="P:riboflavin biosynthetic process"/>
    <property type="evidence" value="ECO:0007669"/>
    <property type="project" value="InterPro"/>
</dbReference>
<evidence type="ECO:0000256" key="1">
    <source>
        <dbReference type="ARBA" id="ARBA00005104"/>
    </source>
</evidence>
<dbReference type="SUPFAM" id="SSF53597">
    <property type="entry name" value="Dihydrofolate reductase-like"/>
    <property type="match status" value="1"/>
</dbReference>
<dbReference type="PANTHER" id="PTHR38011">
    <property type="entry name" value="DIHYDROFOLATE REDUCTASE FAMILY PROTEIN (AFU_ORTHOLOGUE AFUA_8G06820)"/>
    <property type="match status" value="1"/>
</dbReference>
<dbReference type="AlphaFoldDB" id="A0A7Y0EMV2"/>
<accession>A0A7Y0EMV2</accession>
<proteinExistence type="predicted"/>
<evidence type="ECO:0000256" key="2">
    <source>
        <dbReference type="ARBA" id="ARBA00022857"/>
    </source>
</evidence>
<keyword evidence="7" id="KW-1185">Reference proteome</keyword>
<evidence type="ECO:0000259" key="5">
    <source>
        <dbReference type="Pfam" id="PF01872"/>
    </source>
</evidence>
<comment type="caution">
    <text evidence="6">The sequence shown here is derived from an EMBL/GenBank/DDBJ whole genome shotgun (WGS) entry which is preliminary data.</text>
</comment>
<dbReference type="Pfam" id="PF01872">
    <property type="entry name" value="RibD_C"/>
    <property type="match status" value="1"/>
</dbReference>
<evidence type="ECO:0000313" key="7">
    <source>
        <dbReference type="Proteomes" id="UP000532194"/>
    </source>
</evidence>
<evidence type="ECO:0000313" key="6">
    <source>
        <dbReference type="EMBL" id="NMM93185.1"/>
    </source>
</evidence>
<sequence length="271" mass="29544">MAGRPRVTDLSDGRSRRNHHPSTQKERCNTMNRPYIFCHMMTSLDGKIMGKYMSTPEGDAAGAVFDSITFGENPYYKHQGWLSGRVTTDDNFTFYAEPELDETAGEVPEGDYVAEKTGMYYVSVDPSGRLGWKRNSLTYAGATAHVVEVLTGKASNAYKAFLHGLNISYVIAGDDVLDYAVALAKLKELFGVETLMLGGGGVLNWSFIQAGMCDEVSIVVASAADGSNSTPALFDTREGLSDDTPIGFELQSAEVKDGNTLWLRYLVKQSA</sequence>
<evidence type="ECO:0000256" key="3">
    <source>
        <dbReference type="ARBA" id="ARBA00023002"/>
    </source>
</evidence>
<dbReference type="InterPro" id="IPR050765">
    <property type="entry name" value="Riboflavin_Biosynth_HTPR"/>
</dbReference>
<comment type="pathway">
    <text evidence="1">Cofactor biosynthesis; riboflavin biosynthesis.</text>
</comment>
<dbReference type="InterPro" id="IPR002734">
    <property type="entry name" value="RibDG_C"/>
</dbReference>
<feature type="compositionally biased region" description="Basic and acidic residues" evidence="4">
    <location>
        <begin position="1"/>
        <end position="15"/>
    </location>
</feature>
<gene>
    <name evidence="6" type="ORF">G1C95_0370</name>
</gene>
<dbReference type="GO" id="GO:0008703">
    <property type="term" value="F:5-amino-6-(5-phosphoribosylamino)uracil reductase activity"/>
    <property type="evidence" value="ECO:0007669"/>
    <property type="project" value="InterPro"/>
</dbReference>